<protein>
    <submittedName>
        <fullName evidence="1">Uncharacterized protein</fullName>
    </submittedName>
</protein>
<keyword evidence="2" id="KW-1185">Reference proteome</keyword>
<sequence>MNGDVALGCSYVECRNKFEDGMEPIDRGLILKDEVLLGLLWNMAEEENLLKDPENAVGGGSSGGNCVGFKLVLMVKSTQRHDLRRSNMKAKEVRCPLTAKIATLISTKSDTGMDLLEN</sequence>
<organism evidence="1 2">
    <name type="scientific">Vanilla planifolia</name>
    <name type="common">Vanilla</name>
    <dbReference type="NCBI Taxonomy" id="51239"/>
    <lineage>
        <taxon>Eukaryota</taxon>
        <taxon>Viridiplantae</taxon>
        <taxon>Streptophyta</taxon>
        <taxon>Embryophyta</taxon>
        <taxon>Tracheophyta</taxon>
        <taxon>Spermatophyta</taxon>
        <taxon>Magnoliopsida</taxon>
        <taxon>Liliopsida</taxon>
        <taxon>Asparagales</taxon>
        <taxon>Orchidaceae</taxon>
        <taxon>Vanilloideae</taxon>
        <taxon>Vanilleae</taxon>
        <taxon>Vanilla</taxon>
    </lineage>
</organism>
<dbReference type="OrthoDB" id="786802at2759"/>
<evidence type="ECO:0000313" key="1">
    <source>
        <dbReference type="EMBL" id="KAG0493182.1"/>
    </source>
</evidence>
<evidence type="ECO:0000313" key="2">
    <source>
        <dbReference type="Proteomes" id="UP000636800"/>
    </source>
</evidence>
<comment type="caution">
    <text evidence="1">The sequence shown here is derived from an EMBL/GenBank/DDBJ whole genome shotgun (WGS) entry which is preliminary data.</text>
</comment>
<reference evidence="1 2" key="1">
    <citation type="journal article" date="2020" name="Nat. Food">
        <title>A phased Vanilla planifolia genome enables genetic improvement of flavour and production.</title>
        <authorList>
            <person name="Hasing T."/>
            <person name="Tang H."/>
            <person name="Brym M."/>
            <person name="Khazi F."/>
            <person name="Huang T."/>
            <person name="Chambers A.H."/>
        </authorList>
    </citation>
    <scope>NUCLEOTIDE SEQUENCE [LARGE SCALE GENOMIC DNA]</scope>
    <source>
        <tissue evidence="1">Leaf</tissue>
    </source>
</reference>
<name>A0A835RW81_VANPL</name>
<dbReference type="EMBL" id="JADCNL010000002">
    <property type="protein sequence ID" value="KAG0493182.1"/>
    <property type="molecule type" value="Genomic_DNA"/>
</dbReference>
<dbReference type="AlphaFoldDB" id="A0A835RW81"/>
<proteinExistence type="predicted"/>
<accession>A0A835RW81</accession>
<gene>
    <name evidence="1" type="ORF">HPP92_006580</name>
</gene>
<dbReference type="Proteomes" id="UP000636800">
    <property type="component" value="Chromosome 2"/>
</dbReference>